<name>A0A225UAI2_9STRA</name>
<reference evidence="3" key="1">
    <citation type="submission" date="2017-03" db="EMBL/GenBank/DDBJ databases">
        <title>Phytopthora megakarya and P. palmivora, two closely related causual agents of cacao black pod achieved similar genome size and gene model numbers by different mechanisms.</title>
        <authorList>
            <person name="Ali S."/>
            <person name="Shao J."/>
            <person name="Larry D.J."/>
            <person name="Kronmiller B."/>
            <person name="Shen D."/>
            <person name="Strem M.D."/>
            <person name="Melnick R.L."/>
            <person name="Guiltinan M.J."/>
            <person name="Tyler B.M."/>
            <person name="Meinhardt L.W."/>
            <person name="Bailey B.A."/>
        </authorList>
    </citation>
    <scope>NUCLEOTIDE SEQUENCE [LARGE SCALE GENOMIC DNA]</scope>
    <source>
        <strain evidence="3">zdho120</strain>
    </source>
</reference>
<dbReference type="OrthoDB" id="146242at2759"/>
<organism evidence="2 3">
    <name type="scientific">Phytophthora megakarya</name>
    <dbReference type="NCBI Taxonomy" id="4795"/>
    <lineage>
        <taxon>Eukaryota</taxon>
        <taxon>Sar</taxon>
        <taxon>Stramenopiles</taxon>
        <taxon>Oomycota</taxon>
        <taxon>Peronosporomycetes</taxon>
        <taxon>Peronosporales</taxon>
        <taxon>Peronosporaceae</taxon>
        <taxon>Phytophthora</taxon>
    </lineage>
</organism>
<protein>
    <submittedName>
        <fullName evidence="2">Reverse transcriptase</fullName>
    </submittedName>
</protein>
<keyword evidence="2" id="KW-0548">Nucleotidyltransferase</keyword>
<accession>A0A225UAI2</accession>
<feature type="non-terminal residue" evidence="2">
    <location>
        <position position="249"/>
    </location>
</feature>
<sequence length="249" mass="27330">MLLGMPWLERHDPTIDWEKRTVVRFGHPRRNREPWPYTPNGAYEPPSKTVARAAVSDRSARSASCQRLRESLTEKECLVPDQTLPESSLPRRGNNSVSALGVATHCSTVRRRGDDNASTPGVDATSCVDGCKRPALKLQPGCTKQGAIKPGLMTRARGYKNPPAVARRLECLPAVSKKIRPWPGLDEMQVNPGFTRRSDGSSTRHSVSLGPGPRLFKPQEPTVAVETLNVLTRAGWVPVQENGVRVPST</sequence>
<evidence type="ECO:0000313" key="3">
    <source>
        <dbReference type="Proteomes" id="UP000198211"/>
    </source>
</evidence>
<dbReference type="Proteomes" id="UP000198211">
    <property type="component" value="Unassembled WGS sequence"/>
</dbReference>
<comment type="caution">
    <text evidence="2">The sequence shown here is derived from an EMBL/GenBank/DDBJ whole genome shotgun (WGS) entry which is preliminary data.</text>
</comment>
<proteinExistence type="predicted"/>
<evidence type="ECO:0000313" key="2">
    <source>
        <dbReference type="EMBL" id="OWY90065.1"/>
    </source>
</evidence>
<keyword evidence="3" id="KW-1185">Reference proteome</keyword>
<gene>
    <name evidence="2" type="ORF">PHMEG_00041980</name>
</gene>
<keyword evidence="2" id="KW-0808">Transferase</keyword>
<keyword evidence="2" id="KW-0695">RNA-directed DNA polymerase</keyword>
<evidence type="ECO:0000256" key="1">
    <source>
        <dbReference type="SAM" id="MobiDB-lite"/>
    </source>
</evidence>
<dbReference type="EMBL" id="NBNE01024016">
    <property type="protein sequence ID" value="OWY90065.1"/>
    <property type="molecule type" value="Genomic_DNA"/>
</dbReference>
<feature type="region of interest" description="Disordered" evidence="1">
    <location>
        <begin position="190"/>
        <end position="218"/>
    </location>
</feature>
<dbReference type="AlphaFoldDB" id="A0A225UAI2"/>
<dbReference type="GO" id="GO:0003964">
    <property type="term" value="F:RNA-directed DNA polymerase activity"/>
    <property type="evidence" value="ECO:0007669"/>
    <property type="project" value="UniProtKB-KW"/>
</dbReference>